<name>A0A9D4LXT4_DREPO</name>
<keyword evidence="2" id="KW-1185">Reference proteome</keyword>
<organism evidence="1 2">
    <name type="scientific">Dreissena polymorpha</name>
    <name type="common">Zebra mussel</name>
    <name type="synonym">Mytilus polymorpha</name>
    <dbReference type="NCBI Taxonomy" id="45954"/>
    <lineage>
        <taxon>Eukaryota</taxon>
        <taxon>Metazoa</taxon>
        <taxon>Spiralia</taxon>
        <taxon>Lophotrochozoa</taxon>
        <taxon>Mollusca</taxon>
        <taxon>Bivalvia</taxon>
        <taxon>Autobranchia</taxon>
        <taxon>Heteroconchia</taxon>
        <taxon>Euheterodonta</taxon>
        <taxon>Imparidentia</taxon>
        <taxon>Neoheterodontei</taxon>
        <taxon>Myida</taxon>
        <taxon>Dreissenoidea</taxon>
        <taxon>Dreissenidae</taxon>
        <taxon>Dreissena</taxon>
    </lineage>
</organism>
<dbReference type="AlphaFoldDB" id="A0A9D4LXT4"/>
<protein>
    <submittedName>
        <fullName evidence="1">Uncharacterized protein</fullName>
    </submittedName>
</protein>
<comment type="caution">
    <text evidence="1">The sequence shown here is derived from an EMBL/GenBank/DDBJ whole genome shotgun (WGS) entry which is preliminary data.</text>
</comment>
<accession>A0A9D4LXT4</accession>
<evidence type="ECO:0000313" key="1">
    <source>
        <dbReference type="EMBL" id="KAH3866648.1"/>
    </source>
</evidence>
<sequence length="53" mass="5920">MAPNVGSLGTLVGYTRWLVGNTRRLHASARRLRLVHVTEWHFTCGNGLPGKYV</sequence>
<reference evidence="1" key="2">
    <citation type="submission" date="2020-11" db="EMBL/GenBank/DDBJ databases">
        <authorList>
            <person name="McCartney M.A."/>
            <person name="Auch B."/>
            <person name="Kono T."/>
            <person name="Mallez S."/>
            <person name="Becker A."/>
            <person name="Gohl D.M."/>
            <person name="Silverstein K.A.T."/>
            <person name="Koren S."/>
            <person name="Bechman K.B."/>
            <person name="Herman A."/>
            <person name="Abrahante J.E."/>
            <person name="Garbe J."/>
        </authorList>
    </citation>
    <scope>NUCLEOTIDE SEQUENCE</scope>
    <source>
        <strain evidence="1">Duluth1</strain>
        <tissue evidence="1">Whole animal</tissue>
    </source>
</reference>
<dbReference type="Proteomes" id="UP000828390">
    <property type="component" value="Unassembled WGS sequence"/>
</dbReference>
<proteinExistence type="predicted"/>
<evidence type="ECO:0000313" key="2">
    <source>
        <dbReference type="Proteomes" id="UP000828390"/>
    </source>
</evidence>
<dbReference type="EMBL" id="JAIWYP010000002">
    <property type="protein sequence ID" value="KAH3866648.1"/>
    <property type="molecule type" value="Genomic_DNA"/>
</dbReference>
<reference evidence="1" key="1">
    <citation type="journal article" date="2019" name="bioRxiv">
        <title>The Genome of the Zebra Mussel, Dreissena polymorpha: A Resource for Invasive Species Research.</title>
        <authorList>
            <person name="McCartney M.A."/>
            <person name="Auch B."/>
            <person name="Kono T."/>
            <person name="Mallez S."/>
            <person name="Zhang Y."/>
            <person name="Obille A."/>
            <person name="Becker A."/>
            <person name="Abrahante J.E."/>
            <person name="Garbe J."/>
            <person name="Badalamenti J.P."/>
            <person name="Herman A."/>
            <person name="Mangelson H."/>
            <person name="Liachko I."/>
            <person name="Sullivan S."/>
            <person name="Sone E.D."/>
            <person name="Koren S."/>
            <person name="Silverstein K.A.T."/>
            <person name="Beckman K.B."/>
            <person name="Gohl D.M."/>
        </authorList>
    </citation>
    <scope>NUCLEOTIDE SEQUENCE</scope>
    <source>
        <strain evidence="1">Duluth1</strain>
        <tissue evidence="1">Whole animal</tissue>
    </source>
</reference>
<gene>
    <name evidence="1" type="ORF">DPMN_029746</name>
</gene>